<dbReference type="PANTHER" id="PTHR33602:SF1">
    <property type="entry name" value="REGULATORY PROTEIN RECX FAMILY PROTEIN"/>
    <property type="match status" value="1"/>
</dbReference>
<gene>
    <name evidence="8" type="ORF">ASZ90_007629</name>
</gene>
<feature type="domain" description="RecX first three-helical" evidence="7">
    <location>
        <begin position="9"/>
        <end position="48"/>
    </location>
</feature>
<keyword evidence="4" id="KW-0963">Cytoplasm</keyword>
<evidence type="ECO:0000313" key="8">
    <source>
        <dbReference type="EMBL" id="KUG22583.1"/>
    </source>
</evidence>
<organism evidence="8">
    <name type="scientific">hydrocarbon metagenome</name>
    <dbReference type="NCBI Taxonomy" id="938273"/>
    <lineage>
        <taxon>unclassified sequences</taxon>
        <taxon>metagenomes</taxon>
        <taxon>ecological metagenomes</taxon>
    </lineage>
</organism>
<dbReference type="Pfam" id="PF21982">
    <property type="entry name" value="RecX_HTH1"/>
    <property type="match status" value="1"/>
</dbReference>
<dbReference type="GO" id="GO:0006282">
    <property type="term" value="P:regulation of DNA repair"/>
    <property type="evidence" value="ECO:0007669"/>
    <property type="project" value="InterPro"/>
</dbReference>
<evidence type="ECO:0000256" key="3">
    <source>
        <dbReference type="ARBA" id="ARBA00018111"/>
    </source>
</evidence>
<evidence type="ECO:0000259" key="5">
    <source>
        <dbReference type="Pfam" id="PF02631"/>
    </source>
</evidence>
<dbReference type="Pfam" id="PF21981">
    <property type="entry name" value="RecX_HTH3"/>
    <property type="match status" value="1"/>
</dbReference>
<dbReference type="PANTHER" id="PTHR33602">
    <property type="entry name" value="REGULATORY PROTEIN RECX FAMILY PROTEIN"/>
    <property type="match status" value="1"/>
</dbReference>
<evidence type="ECO:0000256" key="2">
    <source>
        <dbReference type="ARBA" id="ARBA00009695"/>
    </source>
</evidence>
<name>A0A0W8FNV6_9ZZZZ</name>
<dbReference type="InterPro" id="IPR036388">
    <property type="entry name" value="WH-like_DNA-bd_sf"/>
</dbReference>
<dbReference type="Pfam" id="PF02631">
    <property type="entry name" value="RecX_HTH2"/>
    <property type="match status" value="1"/>
</dbReference>
<sequence>MKVIDLEAAKQKAFRLLSLRPHSEKELEKKLREKGFPAVVVKETLEKLHDLKYLNDASFANQWARNLVVNKFWGNKKVIASLREKGVTAELINPSIEKAREEVSEEEAIEILIKKKAARRKTDAFDFKEKQKIFQSLMGRGFPPGLILNKLGRIKKEYIDGEDRE</sequence>
<evidence type="ECO:0000256" key="4">
    <source>
        <dbReference type="ARBA" id="ARBA00022490"/>
    </source>
</evidence>
<dbReference type="InterPro" id="IPR053926">
    <property type="entry name" value="RecX_HTH_1st"/>
</dbReference>
<evidence type="ECO:0000259" key="6">
    <source>
        <dbReference type="Pfam" id="PF21981"/>
    </source>
</evidence>
<reference evidence="8" key="1">
    <citation type="journal article" date="2015" name="Proc. Natl. Acad. Sci. U.S.A.">
        <title>Networks of energetic and metabolic interactions define dynamics in microbial communities.</title>
        <authorList>
            <person name="Embree M."/>
            <person name="Liu J.K."/>
            <person name="Al-Bassam M.M."/>
            <person name="Zengler K."/>
        </authorList>
    </citation>
    <scope>NUCLEOTIDE SEQUENCE</scope>
</reference>
<comment type="caution">
    <text evidence="8">The sequence shown here is derived from an EMBL/GenBank/DDBJ whole genome shotgun (WGS) entry which is preliminary data.</text>
</comment>
<comment type="similarity">
    <text evidence="2">Belongs to the RecX family.</text>
</comment>
<accession>A0A0W8FNV6</accession>
<feature type="domain" description="RecX second three-helical" evidence="5">
    <location>
        <begin position="55"/>
        <end position="93"/>
    </location>
</feature>
<feature type="domain" description="RecX third three-helical" evidence="6">
    <location>
        <begin position="105"/>
        <end position="147"/>
    </location>
</feature>
<protein>
    <recommendedName>
        <fullName evidence="3">Regulatory protein RecX</fullName>
    </recommendedName>
</protein>
<dbReference type="HAMAP" id="MF_01114">
    <property type="entry name" value="RecX"/>
    <property type="match status" value="1"/>
</dbReference>
<dbReference type="GO" id="GO:0005737">
    <property type="term" value="C:cytoplasm"/>
    <property type="evidence" value="ECO:0007669"/>
    <property type="project" value="UniProtKB-SubCell"/>
</dbReference>
<dbReference type="InterPro" id="IPR053925">
    <property type="entry name" value="RecX_HTH_3rd"/>
</dbReference>
<dbReference type="Gene3D" id="1.10.10.10">
    <property type="entry name" value="Winged helix-like DNA-binding domain superfamily/Winged helix DNA-binding domain"/>
    <property type="match status" value="3"/>
</dbReference>
<dbReference type="EMBL" id="LNQE01000954">
    <property type="protein sequence ID" value="KUG22583.1"/>
    <property type="molecule type" value="Genomic_DNA"/>
</dbReference>
<comment type="subcellular location">
    <subcellularLocation>
        <location evidence="1">Cytoplasm</location>
    </subcellularLocation>
</comment>
<dbReference type="AlphaFoldDB" id="A0A0W8FNV6"/>
<evidence type="ECO:0000259" key="7">
    <source>
        <dbReference type="Pfam" id="PF21982"/>
    </source>
</evidence>
<dbReference type="InterPro" id="IPR003783">
    <property type="entry name" value="Regulatory_RecX"/>
</dbReference>
<dbReference type="InterPro" id="IPR053924">
    <property type="entry name" value="RecX_HTH_2nd"/>
</dbReference>
<proteinExistence type="inferred from homology"/>
<evidence type="ECO:0000256" key="1">
    <source>
        <dbReference type="ARBA" id="ARBA00004496"/>
    </source>
</evidence>